<dbReference type="AlphaFoldDB" id="A0A1M5B747"/>
<dbReference type="EMBL" id="FQVB01000016">
    <property type="protein sequence ID" value="SHF38344.1"/>
    <property type="molecule type" value="Genomic_DNA"/>
</dbReference>
<dbReference type="RefSeq" id="WP_073038725.1">
    <property type="nucleotide sequence ID" value="NZ_FQVB01000016.1"/>
</dbReference>
<organism evidence="1 2">
    <name type="scientific">Desulfacinum infernum DSM 9756</name>
    <dbReference type="NCBI Taxonomy" id="1121391"/>
    <lineage>
        <taxon>Bacteria</taxon>
        <taxon>Pseudomonadati</taxon>
        <taxon>Thermodesulfobacteriota</taxon>
        <taxon>Syntrophobacteria</taxon>
        <taxon>Syntrophobacterales</taxon>
        <taxon>Syntrophobacteraceae</taxon>
        <taxon>Desulfacinum</taxon>
    </lineage>
</organism>
<evidence type="ECO:0000313" key="1">
    <source>
        <dbReference type="EMBL" id="SHF38344.1"/>
    </source>
</evidence>
<gene>
    <name evidence="1" type="ORF">SAMN02745206_01877</name>
</gene>
<accession>A0A1M5B747</accession>
<proteinExistence type="predicted"/>
<evidence type="ECO:0000313" key="2">
    <source>
        <dbReference type="Proteomes" id="UP000184076"/>
    </source>
</evidence>
<sequence>MAKVVHQSRIVITRERGPTRRAVIEGFDQPVFYGVHGGIRKFYRIDPEEEHAATLDHIVGAVGG</sequence>
<protein>
    <submittedName>
        <fullName evidence="1">Uncharacterized protein</fullName>
    </submittedName>
</protein>
<name>A0A1M5B747_9BACT</name>
<reference evidence="2" key="1">
    <citation type="submission" date="2016-11" db="EMBL/GenBank/DDBJ databases">
        <authorList>
            <person name="Varghese N."/>
            <person name="Submissions S."/>
        </authorList>
    </citation>
    <scope>NUCLEOTIDE SEQUENCE [LARGE SCALE GENOMIC DNA]</scope>
    <source>
        <strain evidence="2">DSM 9756</strain>
    </source>
</reference>
<dbReference type="OrthoDB" id="2428511at2"/>
<dbReference type="Proteomes" id="UP000184076">
    <property type="component" value="Unassembled WGS sequence"/>
</dbReference>
<keyword evidence="2" id="KW-1185">Reference proteome</keyword>